<dbReference type="GO" id="GO:0055085">
    <property type="term" value="P:transmembrane transport"/>
    <property type="evidence" value="ECO:0007669"/>
    <property type="project" value="UniProtKB-ARBA"/>
</dbReference>
<dbReference type="GO" id="GO:0016887">
    <property type="term" value="F:ATP hydrolysis activity"/>
    <property type="evidence" value="ECO:0007669"/>
    <property type="project" value="InterPro"/>
</dbReference>
<dbReference type="Gene3D" id="3.40.50.300">
    <property type="entry name" value="P-loop containing nucleotide triphosphate hydrolases"/>
    <property type="match status" value="1"/>
</dbReference>
<dbReference type="Pfam" id="PF00005">
    <property type="entry name" value="ABC_tran"/>
    <property type="match status" value="1"/>
</dbReference>
<dbReference type="PROSITE" id="PS00211">
    <property type="entry name" value="ABC_TRANSPORTER_1"/>
    <property type="match status" value="1"/>
</dbReference>
<reference evidence="6 7" key="1">
    <citation type="submission" date="2018-03" db="EMBL/GenBank/DDBJ databases">
        <title>Genomic Encyclopedia of Archaeal and Bacterial Type Strains, Phase II (KMG-II): from individual species to whole genera.</title>
        <authorList>
            <person name="Goeker M."/>
        </authorList>
    </citation>
    <scope>NUCLEOTIDE SEQUENCE [LARGE SCALE GENOMIC DNA]</scope>
    <source>
        <strain evidence="6 7">DSM 19711</strain>
    </source>
</reference>
<evidence type="ECO:0000313" key="6">
    <source>
        <dbReference type="EMBL" id="PRY13050.1"/>
    </source>
</evidence>
<protein>
    <submittedName>
        <fullName evidence="6">Oligopeptide/dipeptide transporter</fullName>
    </submittedName>
</protein>
<dbReference type="GO" id="GO:0005524">
    <property type="term" value="F:ATP binding"/>
    <property type="evidence" value="ECO:0007669"/>
    <property type="project" value="UniProtKB-KW"/>
</dbReference>
<evidence type="ECO:0000313" key="7">
    <source>
        <dbReference type="Proteomes" id="UP000238083"/>
    </source>
</evidence>
<dbReference type="GO" id="GO:0015833">
    <property type="term" value="P:peptide transport"/>
    <property type="evidence" value="ECO:0007669"/>
    <property type="project" value="InterPro"/>
</dbReference>
<evidence type="ECO:0000256" key="4">
    <source>
        <dbReference type="ARBA" id="ARBA00022840"/>
    </source>
</evidence>
<dbReference type="InterPro" id="IPR027417">
    <property type="entry name" value="P-loop_NTPase"/>
</dbReference>
<proteinExistence type="inferred from homology"/>
<evidence type="ECO:0000259" key="5">
    <source>
        <dbReference type="PROSITE" id="PS50893"/>
    </source>
</evidence>
<dbReference type="InterPro" id="IPR013563">
    <property type="entry name" value="Oligopep_ABC_C"/>
</dbReference>
<dbReference type="SMART" id="SM00382">
    <property type="entry name" value="AAA"/>
    <property type="match status" value="1"/>
</dbReference>
<dbReference type="RefSeq" id="WP_106213015.1">
    <property type="nucleotide sequence ID" value="NZ_PVZF01000009.1"/>
</dbReference>
<dbReference type="InterPro" id="IPR017871">
    <property type="entry name" value="ABC_transporter-like_CS"/>
</dbReference>
<dbReference type="OrthoDB" id="8481147at2"/>
<dbReference type="InterPro" id="IPR003593">
    <property type="entry name" value="AAA+_ATPase"/>
</dbReference>
<keyword evidence="4" id="KW-0067">ATP-binding</keyword>
<sequence length="293" mass="31673">MTGEVGELREPGEPLLRVRDLAVDYGTGRRRTRVVHGVGFDIAPGRTLGLVGESGSGKSTIGGAVLGLVPVAGGSVEFEGRDLATLSRPERRALGARRQVVFQDPYSSLDPTLTIGASLAEPCATLPAAERMTRAQVRDRTAALLQRVGLGPDAALRYPAQFSGGQRQRIAIARALMLSPRLVVCDEPVSALDLSVQAEVLNLLTEVQRDLGLSLLFISHDLSVVRHVAHEVAVLRAGRIVEHGPAQRVHEDPQDPYTRALLAAAPVPDPDEQQRRRELRRALAEQQLAERKD</sequence>
<comment type="caution">
    <text evidence="6">The sequence shown here is derived from an EMBL/GenBank/DDBJ whole genome shotgun (WGS) entry which is preliminary data.</text>
</comment>
<dbReference type="PROSITE" id="PS50893">
    <property type="entry name" value="ABC_TRANSPORTER_2"/>
    <property type="match status" value="1"/>
</dbReference>
<dbReference type="EMBL" id="PVZF01000009">
    <property type="protein sequence ID" value="PRY13050.1"/>
    <property type="molecule type" value="Genomic_DNA"/>
</dbReference>
<comment type="similarity">
    <text evidence="1">Belongs to the ABC transporter superfamily.</text>
</comment>
<evidence type="ECO:0000256" key="3">
    <source>
        <dbReference type="ARBA" id="ARBA00022741"/>
    </source>
</evidence>
<evidence type="ECO:0000256" key="1">
    <source>
        <dbReference type="ARBA" id="ARBA00005417"/>
    </source>
</evidence>
<name>A0A2T0R1A6_9ACTN</name>
<keyword evidence="2" id="KW-0813">Transport</keyword>
<feature type="domain" description="ABC transporter" evidence="5">
    <location>
        <begin position="16"/>
        <end position="262"/>
    </location>
</feature>
<dbReference type="FunFam" id="3.40.50.300:FF:000016">
    <property type="entry name" value="Oligopeptide ABC transporter ATP-binding component"/>
    <property type="match status" value="1"/>
</dbReference>
<dbReference type="AlphaFoldDB" id="A0A2T0R1A6"/>
<dbReference type="SUPFAM" id="SSF52540">
    <property type="entry name" value="P-loop containing nucleoside triphosphate hydrolases"/>
    <property type="match status" value="1"/>
</dbReference>
<dbReference type="Proteomes" id="UP000238083">
    <property type="component" value="Unassembled WGS sequence"/>
</dbReference>
<dbReference type="CDD" id="cd03257">
    <property type="entry name" value="ABC_NikE_OppD_transporters"/>
    <property type="match status" value="1"/>
</dbReference>
<organism evidence="6 7">
    <name type="scientific">Kineococcus rhizosphaerae</name>
    <dbReference type="NCBI Taxonomy" id="559628"/>
    <lineage>
        <taxon>Bacteria</taxon>
        <taxon>Bacillati</taxon>
        <taxon>Actinomycetota</taxon>
        <taxon>Actinomycetes</taxon>
        <taxon>Kineosporiales</taxon>
        <taxon>Kineosporiaceae</taxon>
        <taxon>Kineococcus</taxon>
    </lineage>
</organism>
<gene>
    <name evidence="6" type="ORF">CLV37_109241</name>
</gene>
<dbReference type="InterPro" id="IPR050319">
    <property type="entry name" value="ABC_transp_ATP-bind"/>
</dbReference>
<keyword evidence="3" id="KW-0547">Nucleotide-binding</keyword>
<dbReference type="InterPro" id="IPR003439">
    <property type="entry name" value="ABC_transporter-like_ATP-bd"/>
</dbReference>
<dbReference type="PANTHER" id="PTHR43776">
    <property type="entry name" value="TRANSPORT ATP-BINDING PROTEIN"/>
    <property type="match status" value="1"/>
</dbReference>
<accession>A0A2T0R1A6</accession>
<evidence type="ECO:0000256" key="2">
    <source>
        <dbReference type="ARBA" id="ARBA00022448"/>
    </source>
</evidence>
<keyword evidence="7" id="KW-1185">Reference proteome</keyword>
<dbReference type="PANTHER" id="PTHR43776:SF7">
    <property type="entry name" value="D,D-DIPEPTIDE TRANSPORT ATP-BINDING PROTEIN DDPF-RELATED"/>
    <property type="match status" value="1"/>
</dbReference>
<dbReference type="Pfam" id="PF08352">
    <property type="entry name" value="oligo_HPY"/>
    <property type="match status" value="1"/>
</dbReference>